<proteinExistence type="predicted"/>
<gene>
    <name evidence="2" type="ORF">SARC_03961</name>
</gene>
<feature type="region of interest" description="Disordered" evidence="1">
    <location>
        <begin position="233"/>
        <end position="297"/>
    </location>
</feature>
<organism evidence="2 3">
    <name type="scientific">Sphaeroforma arctica JP610</name>
    <dbReference type="NCBI Taxonomy" id="667725"/>
    <lineage>
        <taxon>Eukaryota</taxon>
        <taxon>Ichthyosporea</taxon>
        <taxon>Ichthyophonida</taxon>
        <taxon>Sphaeroforma</taxon>
    </lineage>
</organism>
<dbReference type="Proteomes" id="UP000054560">
    <property type="component" value="Unassembled WGS sequence"/>
</dbReference>
<evidence type="ECO:0000256" key="1">
    <source>
        <dbReference type="SAM" id="MobiDB-lite"/>
    </source>
</evidence>
<reference evidence="2 3" key="1">
    <citation type="submission" date="2011-02" db="EMBL/GenBank/DDBJ databases">
        <title>The Genome Sequence of Sphaeroforma arctica JP610.</title>
        <authorList>
            <consortium name="The Broad Institute Genome Sequencing Platform"/>
            <person name="Russ C."/>
            <person name="Cuomo C."/>
            <person name="Young S.K."/>
            <person name="Zeng Q."/>
            <person name="Gargeya S."/>
            <person name="Alvarado L."/>
            <person name="Berlin A."/>
            <person name="Chapman S.B."/>
            <person name="Chen Z."/>
            <person name="Freedman E."/>
            <person name="Gellesch M."/>
            <person name="Goldberg J."/>
            <person name="Griggs A."/>
            <person name="Gujja S."/>
            <person name="Heilman E."/>
            <person name="Heiman D."/>
            <person name="Howarth C."/>
            <person name="Mehta T."/>
            <person name="Neiman D."/>
            <person name="Pearson M."/>
            <person name="Roberts A."/>
            <person name="Saif S."/>
            <person name="Shea T."/>
            <person name="Shenoy N."/>
            <person name="Sisk P."/>
            <person name="Stolte C."/>
            <person name="Sykes S."/>
            <person name="White J."/>
            <person name="Yandava C."/>
            <person name="Burger G."/>
            <person name="Gray M.W."/>
            <person name="Holland P.W.H."/>
            <person name="King N."/>
            <person name="Lang F.B.F."/>
            <person name="Roger A.J."/>
            <person name="Ruiz-Trillo I."/>
            <person name="Haas B."/>
            <person name="Nusbaum C."/>
            <person name="Birren B."/>
        </authorList>
    </citation>
    <scope>NUCLEOTIDE SEQUENCE [LARGE SCALE GENOMIC DNA]</scope>
    <source>
        <strain evidence="2 3">JP610</strain>
    </source>
</reference>
<feature type="compositionally biased region" description="Acidic residues" evidence="1">
    <location>
        <begin position="269"/>
        <end position="297"/>
    </location>
</feature>
<name>A0A0L0G408_9EUKA</name>
<sequence>MAYMTARVTLRRTTRTMCGAWRGWTITRWRRVRRVKTAAMRIILVGRDRILTLAGVNMSETMGDEQYRLESLVAVSVFRLNLSGMNKVLYNVLQMTPEYAESVDDELPRRHQTLKRDNAIVILPKGLLTQPLSLGDFVVPYDVLAKSTLLRTGRRTAKGVKEYCAVPALGIADRYGAFMQHANEAVGVIMWSLHNVLKRVLEFTSSQRFVGDARPKTQKLVVAAVQGKATAKKGKVSVASRKRKPTMPDVETVRERSRHIKRRLIQSSDEAEEESEEESEGESVCDSDDEEIGETDM</sequence>
<keyword evidence="3" id="KW-1185">Reference proteome</keyword>
<evidence type="ECO:0000313" key="2">
    <source>
        <dbReference type="EMBL" id="KNC83785.1"/>
    </source>
</evidence>
<dbReference type="EMBL" id="KQ241809">
    <property type="protein sequence ID" value="KNC83785.1"/>
    <property type="molecule type" value="Genomic_DNA"/>
</dbReference>
<dbReference type="AlphaFoldDB" id="A0A0L0G408"/>
<protein>
    <submittedName>
        <fullName evidence="2">Uncharacterized protein</fullName>
    </submittedName>
</protein>
<accession>A0A0L0G408</accession>
<dbReference type="RefSeq" id="XP_014157687.1">
    <property type="nucleotide sequence ID" value="XM_014302212.1"/>
</dbReference>
<evidence type="ECO:0000313" key="3">
    <source>
        <dbReference type="Proteomes" id="UP000054560"/>
    </source>
</evidence>
<dbReference type="GeneID" id="25904465"/>
<feature type="compositionally biased region" description="Basic residues" evidence="1">
    <location>
        <begin position="233"/>
        <end position="245"/>
    </location>
</feature>